<evidence type="ECO:0000256" key="1">
    <source>
        <dbReference type="ARBA" id="ARBA00004304"/>
    </source>
</evidence>
<keyword evidence="8 13" id="KW-1133">Transmembrane helix</keyword>
<evidence type="ECO:0000256" key="4">
    <source>
        <dbReference type="ARBA" id="ARBA00022448"/>
    </source>
</evidence>
<evidence type="ECO:0000256" key="12">
    <source>
        <dbReference type="RuleBase" id="RU003661"/>
    </source>
</evidence>
<geneLocation type="mitochondrion" evidence="14"/>
<evidence type="ECO:0000256" key="3">
    <source>
        <dbReference type="ARBA" id="ARBA00011291"/>
    </source>
</evidence>
<evidence type="ECO:0000313" key="14">
    <source>
        <dbReference type="EMBL" id="UBU96193.1"/>
    </source>
</evidence>
<dbReference type="GO" id="GO:0045259">
    <property type="term" value="C:proton-transporting ATP synthase complex"/>
    <property type="evidence" value="ECO:0007669"/>
    <property type="project" value="UniProtKB-KW"/>
</dbReference>
<evidence type="ECO:0000256" key="6">
    <source>
        <dbReference type="ARBA" id="ARBA00022692"/>
    </source>
</evidence>
<dbReference type="InterPro" id="IPR001421">
    <property type="entry name" value="ATP8_metazoa"/>
</dbReference>
<keyword evidence="4 12" id="KW-0813">Transport</keyword>
<dbReference type="GO" id="GO:0031966">
    <property type="term" value="C:mitochondrial membrane"/>
    <property type="evidence" value="ECO:0007669"/>
    <property type="project" value="UniProtKB-SubCell"/>
</dbReference>
<accession>A0A8K1I4V9</accession>
<comment type="similarity">
    <text evidence="2 12">Belongs to the ATPase protein 8 family.</text>
</comment>
<dbReference type="GO" id="GO:0015986">
    <property type="term" value="P:proton motive force-driven ATP synthesis"/>
    <property type="evidence" value="ECO:0007669"/>
    <property type="project" value="InterPro"/>
</dbReference>
<keyword evidence="9 12" id="KW-0406">Ion transport</keyword>
<dbReference type="EMBL" id="MW476520">
    <property type="protein sequence ID" value="UBU96193.1"/>
    <property type="molecule type" value="Genomic_DNA"/>
</dbReference>
<keyword evidence="6 12" id="KW-0812">Transmembrane</keyword>
<evidence type="ECO:0000256" key="11">
    <source>
        <dbReference type="ARBA" id="ARBA00023136"/>
    </source>
</evidence>
<dbReference type="GO" id="GO:0015078">
    <property type="term" value="F:proton transmembrane transporter activity"/>
    <property type="evidence" value="ECO:0007669"/>
    <property type="project" value="InterPro"/>
</dbReference>
<comment type="subcellular location">
    <subcellularLocation>
        <location evidence="1 12">Mitochondrion membrane</location>
        <topology evidence="1 12">Single-pass membrane protein</topology>
    </subcellularLocation>
</comment>
<comment type="subunit">
    <text evidence="3">F-type ATPases have 2 components, CF(1) - the catalytic core - and CF(0) - the membrane proton channel.</text>
</comment>
<evidence type="ECO:0000256" key="10">
    <source>
        <dbReference type="ARBA" id="ARBA00023128"/>
    </source>
</evidence>
<keyword evidence="7 12" id="KW-0375">Hydrogen ion transport</keyword>
<keyword evidence="5 12" id="KW-0138">CF(0)</keyword>
<organism evidence="14">
    <name type="scientific">Meloe poggii</name>
    <dbReference type="NCBI Taxonomy" id="2880899"/>
    <lineage>
        <taxon>Eukaryota</taxon>
        <taxon>Metazoa</taxon>
        <taxon>Ecdysozoa</taxon>
        <taxon>Arthropoda</taxon>
        <taxon>Hexapoda</taxon>
        <taxon>Insecta</taxon>
        <taxon>Pterygota</taxon>
        <taxon>Neoptera</taxon>
        <taxon>Endopterygota</taxon>
        <taxon>Coleoptera</taxon>
        <taxon>Polyphaga</taxon>
        <taxon>Cucujiformia</taxon>
        <taxon>Meloidae</taxon>
        <taxon>Meloinae</taxon>
        <taxon>Meloe</taxon>
    </lineage>
</organism>
<protein>
    <recommendedName>
        <fullName evidence="12">ATP synthase complex subunit 8</fullName>
    </recommendedName>
</protein>
<sequence length="53" mass="6367">MPQMAPLNWLSLFTIFMMIFMLTNSLNFYTFLYLSKTPALEGETEIKLTWKWL</sequence>
<evidence type="ECO:0000256" key="2">
    <source>
        <dbReference type="ARBA" id="ARBA00008892"/>
    </source>
</evidence>
<dbReference type="Pfam" id="PF00895">
    <property type="entry name" value="ATP-synt_8"/>
    <property type="match status" value="1"/>
</dbReference>
<keyword evidence="10 12" id="KW-0496">Mitochondrion</keyword>
<gene>
    <name evidence="14" type="primary">ATP8</name>
</gene>
<dbReference type="AlphaFoldDB" id="A0A8K1I4V9"/>
<evidence type="ECO:0000256" key="7">
    <source>
        <dbReference type="ARBA" id="ARBA00022781"/>
    </source>
</evidence>
<evidence type="ECO:0000256" key="13">
    <source>
        <dbReference type="SAM" id="Phobius"/>
    </source>
</evidence>
<reference evidence="14" key="1">
    <citation type="submission" date="2021-01" db="EMBL/GenBank/DDBJ databases">
        <title>The complete mitochondrion genome of Meloe auriculatus.</title>
        <authorList>
            <person name="Zhou Z."/>
            <person name="Liu Y."/>
            <person name="Chen X."/>
        </authorList>
    </citation>
    <scope>NUCLEOTIDE SEQUENCE</scope>
</reference>
<proteinExistence type="inferred from homology"/>
<evidence type="ECO:0000256" key="8">
    <source>
        <dbReference type="ARBA" id="ARBA00022989"/>
    </source>
</evidence>
<evidence type="ECO:0000256" key="9">
    <source>
        <dbReference type="ARBA" id="ARBA00023065"/>
    </source>
</evidence>
<feature type="transmembrane region" description="Helical" evidence="13">
    <location>
        <begin position="12"/>
        <end position="34"/>
    </location>
</feature>
<keyword evidence="11 13" id="KW-0472">Membrane</keyword>
<evidence type="ECO:0000256" key="5">
    <source>
        <dbReference type="ARBA" id="ARBA00022547"/>
    </source>
</evidence>
<name>A0A8K1I4V9_9CUCU</name>